<dbReference type="Proteomes" id="UP000712600">
    <property type="component" value="Unassembled WGS sequence"/>
</dbReference>
<evidence type="ECO:0000256" key="1">
    <source>
        <dbReference type="SAM" id="MobiDB-lite"/>
    </source>
</evidence>
<proteinExistence type="predicted"/>
<dbReference type="AlphaFoldDB" id="A0A8S9QIW6"/>
<feature type="region of interest" description="Disordered" evidence="1">
    <location>
        <begin position="237"/>
        <end position="261"/>
    </location>
</feature>
<reference evidence="2" key="1">
    <citation type="submission" date="2019-12" db="EMBL/GenBank/DDBJ databases">
        <title>Genome sequencing and annotation of Brassica cretica.</title>
        <authorList>
            <person name="Studholme D.J."/>
            <person name="Sarris P."/>
        </authorList>
    </citation>
    <scope>NUCLEOTIDE SEQUENCE</scope>
    <source>
        <strain evidence="2">PFS-109/04</strain>
        <tissue evidence="2">Leaf</tissue>
    </source>
</reference>
<gene>
    <name evidence="2" type="ORF">F2Q69_00021695</name>
</gene>
<comment type="caution">
    <text evidence="2">The sequence shown here is derived from an EMBL/GenBank/DDBJ whole genome shotgun (WGS) entry which is preliminary data.</text>
</comment>
<dbReference type="EMBL" id="QGKX02001290">
    <property type="protein sequence ID" value="KAF3538164.1"/>
    <property type="molecule type" value="Genomic_DNA"/>
</dbReference>
<evidence type="ECO:0000313" key="3">
    <source>
        <dbReference type="Proteomes" id="UP000712600"/>
    </source>
</evidence>
<feature type="compositionally biased region" description="Basic and acidic residues" evidence="1">
    <location>
        <begin position="237"/>
        <end position="251"/>
    </location>
</feature>
<accession>A0A8S9QIW6</accession>
<evidence type="ECO:0000313" key="2">
    <source>
        <dbReference type="EMBL" id="KAF3538164.1"/>
    </source>
</evidence>
<sequence>MVKFKVQRRAYQPYAKMFRYVLEKHGDFGAFGGAELHRRVRCIAMDGYLTVVILSPSYEKRYIFELAFQCRQSEVNQHHIAEVMLVLLKSSQSASREEAVEEMKTVNPWCRSTYKHLRPCVEEAAGFHNRVKRIHDPVKIVVPCAVVEVEFPIPPDKGSHLSSYIEVLDYHQHAEVSQRGLRFRDEVNKGPMEAASIDTDRIPSNDINNQASINATTSPSIDTGHVSEQKEFDVYGNLRDGDTTTRSDKSGGKKRRNWKKRKRIKGDSQLSFIPRFSDGVRKSRVCSRSFSKPFAKEPKMTSNTKPDTTACLGAWYTWIRFFKQVWKLAFQYRRSEVNQHPVTEVMLVSLKSGQSVSREEALEKRNICRSMKNS</sequence>
<feature type="compositionally biased region" description="Basic residues" evidence="1">
    <location>
        <begin position="252"/>
        <end position="261"/>
    </location>
</feature>
<protein>
    <submittedName>
        <fullName evidence="2">Uncharacterized protein</fullName>
    </submittedName>
</protein>
<organism evidence="2 3">
    <name type="scientific">Brassica cretica</name>
    <name type="common">Mustard</name>
    <dbReference type="NCBI Taxonomy" id="69181"/>
    <lineage>
        <taxon>Eukaryota</taxon>
        <taxon>Viridiplantae</taxon>
        <taxon>Streptophyta</taxon>
        <taxon>Embryophyta</taxon>
        <taxon>Tracheophyta</taxon>
        <taxon>Spermatophyta</taxon>
        <taxon>Magnoliopsida</taxon>
        <taxon>eudicotyledons</taxon>
        <taxon>Gunneridae</taxon>
        <taxon>Pentapetalae</taxon>
        <taxon>rosids</taxon>
        <taxon>malvids</taxon>
        <taxon>Brassicales</taxon>
        <taxon>Brassicaceae</taxon>
        <taxon>Brassiceae</taxon>
        <taxon>Brassica</taxon>
    </lineage>
</organism>
<name>A0A8S9QIW6_BRACR</name>